<sequence>MMELRDRIIIAFRHASSRTACPNCLARLRRVHGRCAARSLSFRLAAQRPVTWTQPEDVHGHLGAEYQPVGVVKDTGLGELAFSKRDAMSYVVIHGRFFRPSQDVHAQIQPVEHCVGTRDGRFDSRGAARWRATPSFAYDNESGEVMFDTANAQKLRSRRSVILTMFVHQDPC</sequence>
<protein>
    <submittedName>
        <fullName evidence="1">Uncharacterized protein</fullName>
    </submittedName>
</protein>
<dbReference type="Proteomes" id="UP000310158">
    <property type="component" value="Unassembled WGS sequence"/>
</dbReference>
<organism evidence="1 2">
    <name type="scientific">Bondarzewia mesenterica</name>
    <dbReference type="NCBI Taxonomy" id="1095465"/>
    <lineage>
        <taxon>Eukaryota</taxon>
        <taxon>Fungi</taxon>
        <taxon>Dikarya</taxon>
        <taxon>Basidiomycota</taxon>
        <taxon>Agaricomycotina</taxon>
        <taxon>Agaricomycetes</taxon>
        <taxon>Russulales</taxon>
        <taxon>Bondarzewiaceae</taxon>
        <taxon>Bondarzewia</taxon>
    </lineage>
</organism>
<keyword evidence="2" id="KW-1185">Reference proteome</keyword>
<evidence type="ECO:0000313" key="2">
    <source>
        <dbReference type="Proteomes" id="UP000310158"/>
    </source>
</evidence>
<name>A0A4S4LFB1_9AGAM</name>
<reference evidence="1 2" key="1">
    <citation type="submission" date="2019-02" db="EMBL/GenBank/DDBJ databases">
        <title>Genome sequencing of the rare red list fungi Bondarzewia mesenterica.</title>
        <authorList>
            <person name="Buettner E."/>
            <person name="Kellner H."/>
        </authorList>
    </citation>
    <scope>NUCLEOTIDE SEQUENCE [LARGE SCALE GENOMIC DNA]</scope>
    <source>
        <strain evidence="1 2">DSM 108281</strain>
    </source>
</reference>
<accession>A0A4S4LFB1</accession>
<dbReference type="EMBL" id="SGPL01000699">
    <property type="protein sequence ID" value="THH08440.1"/>
    <property type="molecule type" value="Genomic_DNA"/>
</dbReference>
<comment type="caution">
    <text evidence="1">The sequence shown here is derived from an EMBL/GenBank/DDBJ whole genome shotgun (WGS) entry which is preliminary data.</text>
</comment>
<gene>
    <name evidence="1" type="ORF">EW146_g8992</name>
</gene>
<evidence type="ECO:0000313" key="1">
    <source>
        <dbReference type="EMBL" id="THH08440.1"/>
    </source>
</evidence>
<dbReference type="AlphaFoldDB" id="A0A4S4LFB1"/>
<proteinExistence type="predicted"/>